<evidence type="ECO:0000313" key="4">
    <source>
        <dbReference type="Proteomes" id="UP000094598"/>
    </source>
</evidence>
<feature type="domain" description="Smf/DprA SLOG" evidence="1">
    <location>
        <begin position="3"/>
        <end position="156"/>
    </location>
</feature>
<dbReference type="SUPFAM" id="SSF102405">
    <property type="entry name" value="MCP/YpsA-like"/>
    <property type="match status" value="1"/>
</dbReference>
<evidence type="ECO:0000313" key="2">
    <source>
        <dbReference type="EMBL" id="AOQ24656.1"/>
    </source>
</evidence>
<keyword evidence="5" id="KW-1185">Reference proteome</keyword>
<evidence type="ECO:0000259" key="1">
    <source>
        <dbReference type="Pfam" id="PF02481"/>
    </source>
</evidence>
<accession>A0AAC9HJ10</accession>
<proteinExistence type="predicted"/>
<dbReference type="AlphaFoldDB" id="A0AAC9HJ10"/>
<evidence type="ECO:0000313" key="5">
    <source>
        <dbReference type="Proteomes" id="UP000322283"/>
    </source>
</evidence>
<dbReference type="EMBL" id="CP017019">
    <property type="protein sequence ID" value="AOQ24656.1"/>
    <property type="molecule type" value="Genomic_DNA"/>
</dbReference>
<dbReference type="Proteomes" id="UP000094598">
    <property type="component" value="Chromosome"/>
</dbReference>
<dbReference type="EMBL" id="VCDX01000006">
    <property type="protein sequence ID" value="TYL12759.1"/>
    <property type="molecule type" value="Genomic_DNA"/>
</dbReference>
<reference evidence="3 5" key="2">
    <citation type="submission" date="2019-05" db="EMBL/GenBank/DDBJ databases">
        <title>Genome sequence of Moorella thermoacetica ATCC 33924.</title>
        <authorList>
            <person name="Poehlein A."/>
            <person name="Bengelsdorf F.R."/>
            <person name="Duerre P."/>
            <person name="Daniel R."/>
        </authorList>
    </citation>
    <scope>NUCLEOTIDE SEQUENCE [LARGE SCALE GENOMIC DNA]</scope>
    <source>
        <strain evidence="3 5">ATCC 33924</strain>
    </source>
</reference>
<protein>
    <submittedName>
        <fullName evidence="2">DNA recombination-mediator protein A</fullName>
    </submittedName>
</protein>
<dbReference type="Pfam" id="PF02481">
    <property type="entry name" value="DNA_processg_A"/>
    <property type="match status" value="1"/>
</dbReference>
<evidence type="ECO:0000313" key="3">
    <source>
        <dbReference type="EMBL" id="TYL12759.1"/>
    </source>
</evidence>
<name>A0AAC9HJ10_NEOTH</name>
<dbReference type="Proteomes" id="UP000322283">
    <property type="component" value="Unassembled WGS sequence"/>
</dbReference>
<reference evidence="2 4" key="1">
    <citation type="submission" date="2016-08" db="EMBL/GenBank/DDBJ databases">
        <title>Moorella thermoacetica DSM 103132.</title>
        <authorList>
            <person name="Jendresen C.B."/>
            <person name="Redl S.M."/>
            <person name="Jensen T.O."/>
            <person name="Nielsen A.T."/>
        </authorList>
    </citation>
    <scope>NUCLEOTIDE SEQUENCE [LARGE SCALE GENOMIC DNA]</scope>
    <source>
        <strain evidence="2 4">DSM 103132</strain>
    </source>
</reference>
<dbReference type="InterPro" id="IPR057666">
    <property type="entry name" value="DrpA_SLOG"/>
</dbReference>
<gene>
    <name evidence="2" type="ORF">Maut_02228</name>
    <name evidence="3" type="ORF">MTAT_20010</name>
</gene>
<dbReference type="Gene3D" id="3.40.50.450">
    <property type="match status" value="1"/>
</dbReference>
<sequence>MVIAVIGTRKPAPEVVSLCERICVAFRDLGCSLVTGNAMGIDGIARDVWNERAPERVTLILPWAGYNRQFIRPQNHVVVFENQKAWKDSVRKYHPAAGRLSVGGFKLHARNFGIIEAADVVIAFPSNKPGGGGTGQGIRIARDMGKPLFILPQDLKALRQFYVECRRDRAY</sequence>
<organism evidence="2 4">
    <name type="scientific">Neomoorella thermoacetica</name>
    <name type="common">Clostridium thermoaceticum</name>
    <dbReference type="NCBI Taxonomy" id="1525"/>
    <lineage>
        <taxon>Bacteria</taxon>
        <taxon>Bacillati</taxon>
        <taxon>Bacillota</taxon>
        <taxon>Clostridia</taxon>
        <taxon>Neomoorellales</taxon>
        <taxon>Neomoorellaceae</taxon>
        <taxon>Neomoorella</taxon>
    </lineage>
</organism>
<dbReference type="RefSeq" id="WP_069590419.1">
    <property type="nucleotide sequence ID" value="NZ_CP017019.1"/>
</dbReference>